<organism evidence="2 3">
    <name type="scientific">Yoonia ponticola</name>
    <dbReference type="NCBI Taxonomy" id="1524255"/>
    <lineage>
        <taxon>Bacteria</taxon>
        <taxon>Pseudomonadati</taxon>
        <taxon>Pseudomonadota</taxon>
        <taxon>Alphaproteobacteria</taxon>
        <taxon>Rhodobacterales</taxon>
        <taxon>Paracoccaceae</taxon>
        <taxon>Yoonia</taxon>
    </lineage>
</organism>
<comment type="caution">
    <text evidence="2">The sequence shown here is derived from an EMBL/GenBank/DDBJ whole genome shotgun (WGS) entry which is preliminary data.</text>
</comment>
<dbReference type="Pfam" id="PF14521">
    <property type="entry name" value="Aspzincin_M35"/>
    <property type="match status" value="1"/>
</dbReference>
<gene>
    <name evidence="2" type="ORF">FHS72_000546</name>
</gene>
<dbReference type="Gene3D" id="3.40.390.10">
    <property type="entry name" value="Collagenase (Catalytic Domain)"/>
    <property type="match status" value="1"/>
</dbReference>
<dbReference type="InterPro" id="IPR029463">
    <property type="entry name" value="Lys_MEP"/>
</dbReference>
<evidence type="ECO:0000259" key="1">
    <source>
        <dbReference type="SMART" id="SM01351"/>
    </source>
</evidence>
<dbReference type="SMART" id="SM01351">
    <property type="entry name" value="Aspzincin_M35"/>
    <property type="match status" value="1"/>
</dbReference>
<evidence type="ECO:0000313" key="3">
    <source>
        <dbReference type="Proteomes" id="UP000535415"/>
    </source>
</evidence>
<dbReference type="EMBL" id="JACIJM010000001">
    <property type="protein sequence ID" value="MBB5720942.1"/>
    <property type="molecule type" value="Genomic_DNA"/>
</dbReference>
<dbReference type="InterPro" id="IPR024079">
    <property type="entry name" value="MetalloPept_cat_dom_sf"/>
</dbReference>
<dbReference type="AlphaFoldDB" id="A0A7W9BI38"/>
<accession>A0A7W9BI38</accession>
<protein>
    <recommendedName>
        <fullName evidence="1">Lysine-specific metallo-endopeptidase domain-containing protein</fullName>
    </recommendedName>
</protein>
<evidence type="ECO:0000313" key="2">
    <source>
        <dbReference type="EMBL" id="MBB5720942.1"/>
    </source>
</evidence>
<sequence length="347" mass="37846">MQSFEECYKKTRDQFRSLKFIQEQTGTPFADGLGKVFASSSGPSSRHAGSLDGLRTEIATAKVKNAKSEGEVLVAGCHDSKAKGMDKIFGKMETDLNDRVAAVKMARHLQLMKLRGGQSVWFFSPPVAYTEWVYDEFDGMSKSGLETWASEADETYSDADKTALANATQTAMSYVMKCMAELGSPTDATKDVIKRWFCAADATDKDVKVVAKTLAKGYRKMAKVLNGSHLILSDEPKDRNSGGWKDYAFVYKSEKMDVIYVQSATISAALGGRGWLAALTLVHELSHREMSTDDHRYDTTGNLSPMATGGLTTRQAIENADNWGYFATDLAGGLPASNRLTVTGIAA</sequence>
<proteinExistence type="predicted"/>
<feature type="domain" description="Lysine-specific metallo-endopeptidase" evidence="1">
    <location>
        <begin position="180"/>
        <end position="328"/>
    </location>
</feature>
<dbReference type="RefSeq" id="WP_183525133.1">
    <property type="nucleotide sequence ID" value="NZ_JACIJM010000001.1"/>
</dbReference>
<keyword evidence="3" id="KW-1185">Reference proteome</keyword>
<reference evidence="2 3" key="1">
    <citation type="submission" date="2020-08" db="EMBL/GenBank/DDBJ databases">
        <title>Genomic Encyclopedia of Type Strains, Phase IV (KMG-IV): sequencing the most valuable type-strain genomes for metagenomic binning, comparative biology and taxonomic classification.</title>
        <authorList>
            <person name="Goeker M."/>
        </authorList>
    </citation>
    <scope>NUCLEOTIDE SEQUENCE [LARGE SCALE GENOMIC DNA]</scope>
    <source>
        <strain evidence="2 3">DSM 101064</strain>
    </source>
</reference>
<dbReference type="Proteomes" id="UP000535415">
    <property type="component" value="Unassembled WGS sequence"/>
</dbReference>
<dbReference type="GO" id="GO:0004222">
    <property type="term" value="F:metalloendopeptidase activity"/>
    <property type="evidence" value="ECO:0007669"/>
    <property type="project" value="InterPro"/>
</dbReference>
<name>A0A7W9BI38_9RHOB</name>
<dbReference type="SUPFAM" id="SSF55486">
    <property type="entry name" value="Metalloproteases ('zincins'), catalytic domain"/>
    <property type="match status" value="1"/>
</dbReference>